<evidence type="ECO:0000256" key="4">
    <source>
        <dbReference type="ARBA" id="ARBA00022842"/>
    </source>
</evidence>
<feature type="binding site" evidence="5">
    <location>
        <position position="128"/>
    </location>
    <ligand>
        <name>substrate</name>
    </ligand>
</feature>
<keyword evidence="9" id="KW-1185">Reference proteome</keyword>
<dbReference type="SUPFAM" id="SSF51621">
    <property type="entry name" value="Phosphoenolpyruvate/pyruvate domain"/>
    <property type="match status" value="1"/>
</dbReference>
<evidence type="ECO:0000313" key="9">
    <source>
        <dbReference type="Proteomes" id="UP000548582"/>
    </source>
</evidence>
<comment type="cofactor">
    <cofactor evidence="1">
        <name>Mg(2+)</name>
        <dbReference type="ChEBI" id="CHEBI:18420"/>
    </cofactor>
</comment>
<dbReference type="EMBL" id="JABBKX010000002">
    <property type="protein sequence ID" value="NMJ41442.1"/>
    <property type="molecule type" value="Genomic_DNA"/>
</dbReference>
<reference evidence="8 9" key="1">
    <citation type="submission" date="2020-03" db="EMBL/GenBank/DDBJ databases">
        <authorList>
            <person name="Sun Q."/>
        </authorList>
    </citation>
    <scope>NUCLEOTIDE SEQUENCE [LARGE SCALE GENOMIC DNA]</scope>
    <source>
        <strain evidence="8 9">JC162</strain>
    </source>
</reference>
<evidence type="ECO:0000256" key="3">
    <source>
        <dbReference type="ARBA" id="ARBA00022723"/>
    </source>
</evidence>
<dbReference type="GO" id="GO:0016829">
    <property type="term" value="F:lyase activity"/>
    <property type="evidence" value="ECO:0007669"/>
    <property type="project" value="UniProtKB-KW"/>
</dbReference>
<dbReference type="InterPro" id="IPR015813">
    <property type="entry name" value="Pyrv/PenolPyrv_kinase-like_dom"/>
</dbReference>
<feature type="binding site" evidence="6">
    <location>
        <position position="155"/>
    </location>
    <ligand>
        <name>Mg(2+)</name>
        <dbReference type="ChEBI" id="CHEBI:18420"/>
    </ligand>
</feature>
<evidence type="ECO:0000256" key="1">
    <source>
        <dbReference type="ARBA" id="ARBA00001946"/>
    </source>
</evidence>
<comment type="caution">
    <text evidence="8">The sequence shown here is derived from an EMBL/GenBank/DDBJ whole genome shotgun (WGS) entry which is preliminary data.</text>
</comment>
<dbReference type="Pfam" id="PF03328">
    <property type="entry name" value="HpcH_HpaI"/>
    <property type="match status" value="1"/>
</dbReference>
<keyword evidence="3 6" id="KW-0479">Metal-binding</keyword>
<evidence type="ECO:0000256" key="5">
    <source>
        <dbReference type="PIRSR" id="PIRSR015582-1"/>
    </source>
</evidence>
<dbReference type="AlphaFoldDB" id="A0A848EBC5"/>
<accession>A0A848EBC5</accession>
<name>A0A848EBC5_9PROT</name>
<comment type="similarity">
    <text evidence="2">Belongs to the HpcH/HpaI aldolase family.</text>
</comment>
<feature type="binding site" evidence="5">
    <location>
        <position position="65"/>
    </location>
    <ligand>
        <name>substrate</name>
    </ligand>
</feature>
<feature type="binding site" evidence="6">
    <location>
        <position position="128"/>
    </location>
    <ligand>
        <name>Mg(2+)</name>
        <dbReference type="ChEBI" id="CHEBI:18420"/>
    </ligand>
</feature>
<dbReference type="InterPro" id="IPR005000">
    <property type="entry name" value="Aldolase/citrate-lyase_domain"/>
</dbReference>
<dbReference type="InterPro" id="IPR040442">
    <property type="entry name" value="Pyrv_kinase-like_dom_sf"/>
</dbReference>
<organism evidence="8 9">
    <name type="scientific">Neoroseomonas marina</name>
    <dbReference type="NCBI Taxonomy" id="1232220"/>
    <lineage>
        <taxon>Bacteria</taxon>
        <taxon>Pseudomonadati</taxon>
        <taxon>Pseudomonadota</taxon>
        <taxon>Alphaproteobacteria</taxon>
        <taxon>Acetobacterales</taxon>
        <taxon>Acetobacteraceae</taxon>
        <taxon>Neoroseomonas</taxon>
    </lineage>
</organism>
<dbReference type="GO" id="GO:0000287">
    <property type="term" value="F:magnesium ion binding"/>
    <property type="evidence" value="ECO:0007669"/>
    <property type="project" value="TreeGrafter"/>
</dbReference>
<dbReference type="GO" id="GO:0006107">
    <property type="term" value="P:oxaloacetate metabolic process"/>
    <property type="evidence" value="ECO:0007669"/>
    <property type="project" value="TreeGrafter"/>
</dbReference>
<dbReference type="Gene3D" id="3.20.20.60">
    <property type="entry name" value="Phosphoenolpyruvate-binding domains"/>
    <property type="match status" value="1"/>
</dbReference>
<evidence type="ECO:0000256" key="6">
    <source>
        <dbReference type="PIRSR" id="PIRSR015582-2"/>
    </source>
</evidence>
<dbReference type="PANTHER" id="PTHR32308:SF0">
    <property type="entry name" value="HPCH_HPAI ALDOLASE_CITRATE LYASE DOMAIN-CONTAINING PROTEIN"/>
    <property type="match status" value="1"/>
</dbReference>
<feature type="domain" description="HpcH/HpaI aldolase/citrate lyase" evidence="7">
    <location>
        <begin position="6"/>
        <end position="224"/>
    </location>
</feature>
<dbReference type="Proteomes" id="UP000548582">
    <property type="component" value="Unassembled WGS sequence"/>
</dbReference>
<keyword evidence="4 6" id="KW-0460">Magnesium</keyword>
<dbReference type="InterPro" id="IPR011206">
    <property type="entry name" value="Citrate_lyase_beta/mcl1/mcl2"/>
</dbReference>
<keyword evidence="8" id="KW-0456">Lyase</keyword>
<proteinExistence type="inferred from homology"/>
<gene>
    <name evidence="8" type="ORF">GWK16_09340</name>
</gene>
<sequence>MTDLLRSLLFTPANHPRRVEKALGLPTDAVILDLEDAVAASEKPAARQAALAARALPRRGRLIVRVNALSTVWGYADLVAVVASGIDGIMLPKVESAQDLGTAEWLIAALERDARLPAGGIDLIPLIETAAGMQALESIARIARRTRRVAFGAGDFTLDTNLDWSREEWELLPHRSHCVLTSRAQGLEPPIDTVWARLDDAEGYAASVERARALGFAGKLCIHPSQLAPANAAFSPSPEAVERARRIVSAFEAAEAKGLASITLDGAFIDYPIAYAAQRLLARANAIQNAESAA</sequence>
<evidence type="ECO:0000259" key="7">
    <source>
        <dbReference type="Pfam" id="PF03328"/>
    </source>
</evidence>
<dbReference type="PIRSF" id="PIRSF015582">
    <property type="entry name" value="Cit_lyase_B"/>
    <property type="match status" value="1"/>
</dbReference>
<dbReference type="PANTHER" id="PTHR32308">
    <property type="entry name" value="LYASE BETA SUBUNIT, PUTATIVE (AFU_ORTHOLOGUE AFUA_4G13030)-RELATED"/>
    <property type="match status" value="1"/>
</dbReference>
<evidence type="ECO:0000313" key="8">
    <source>
        <dbReference type="EMBL" id="NMJ41442.1"/>
    </source>
</evidence>
<dbReference type="RefSeq" id="WP_170053642.1">
    <property type="nucleotide sequence ID" value="NZ_JABBKX010000002.1"/>
</dbReference>
<protein>
    <submittedName>
        <fullName evidence="8">CoA ester lyase</fullName>
    </submittedName>
</protein>
<evidence type="ECO:0000256" key="2">
    <source>
        <dbReference type="ARBA" id="ARBA00005568"/>
    </source>
</evidence>